<gene>
    <name evidence="1" type="ORF">Taro_035541</name>
</gene>
<accession>A0A843W6Z0</accession>
<evidence type="ECO:0000313" key="1">
    <source>
        <dbReference type="EMBL" id="MQM02768.1"/>
    </source>
</evidence>
<comment type="caution">
    <text evidence="1">The sequence shown here is derived from an EMBL/GenBank/DDBJ whole genome shotgun (WGS) entry which is preliminary data.</text>
</comment>
<dbReference type="AlphaFoldDB" id="A0A843W6Z0"/>
<dbReference type="EMBL" id="NMUH01002916">
    <property type="protein sequence ID" value="MQM02768.1"/>
    <property type="molecule type" value="Genomic_DNA"/>
</dbReference>
<organism evidence="1 2">
    <name type="scientific">Colocasia esculenta</name>
    <name type="common">Wild taro</name>
    <name type="synonym">Arum esculentum</name>
    <dbReference type="NCBI Taxonomy" id="4460"/>
    <lineage>
        <taxon>Eukaryota</taxon>
        <taxon>Viridiplantae</taxon>
        <taxon>Streptophyta</taxon>
        <taxon>Embryophyta</taxon>
        <taxon>Tracheophyta</taxon>
        <taxon>Spermatophyta</taxon>
        <taxon>Magnoliopsida</taxon>
        <taxon>Liliopsida</taxon>
        <taxon>Araceae</taxon>
        <taxon>Aroideae</taxon>
        <taxon>Colocasieae</taxon>
        <taxon>Colocasia</taxon>
    </lineage>
</organism>
<name>A0A843W6Z0_COLES</name>
<reference evidence="1" key="1">
    <citation type="submission" date="2017-07" db="EMBL/GenBank/DDBJ databases">
        <title>Taro Niue Genome Assembly and Annotation.</title>
        <authorList>
            <person name="Atibalentja N."/>
            <person name="Keating K."/>
            <person name="Fields C.J."/>
        </authorList>
    </citation>
    <scope>NUCLEOTIDE SEQUENCE</scope>
    <source>
        <strain evidence="1">Niue_2</strain>
        <tissue evidence="1">Leaf</tissue>
    </source>
</reference>
<proteinExistence type="predicted"/>
<evidence type="ECO:0000313" key="2">
    <source>
        <dbReference type="Proteomes" id="UP000652761"/>
    </source>
</evidence>
<keyword evidence="2" id="KW-1185">Reference proteome</keyword>
<protein>
    <submittedName>
        <fullName evidence="1">Uncharacterized protein</fullName>
    </submittedName>
</protein>
<dbReference type="Proteomes" id="UP000652761">
    <property type="component" value="Unassembled WGS sequence"/>
</dbReference>
<sequence length="182" mass="20153">MWEAKDEQHHLQPLGGKEGCFWMAGILGRGAGCGAAVEPWGPMEDSTLLLWQRRHLCPQQLLRAPPPVRSRCHSGPRLAPLSSMVEDAAAPVPLFPLPQPNSDAPPAPEQKERPFCRRRGEVQRLIWRGVGRLCIPAVTTEPRTQSAASFYCQTPGKPSTEEEALETAEPAIYLQFLFCSVF</sequence>